<dbReference type="PANTHER" id="PTHR30461">
    <property type="entry name" value="DNA-INVERTASE FROM LAMBDOID PROPHAGE"/>
    <property type="match status" value="1"/>
</dbReference>
<evidence type="ECO:0000256" key="1">
    <source>
        <dbReference type="ARBA" id="ARBA00023125"/>
    </source>
</evidence>
<evidence type="ECO:0000256" key="2">
    <source>
        <dbReference type="ARBA" id="ARBA00023172"/>
    </source>
</evidence>
<dbReference type="AlphaFoldDB" id="A0A1G7P3H5"/>
<dbReference type="OrthoDB" id="2290206at2"/>
<dbReference type="GO" id="GO:0000150">
    <property type="term" value="F:DNA strand exchange activity"/>
    <property type="evidence" value="ECO:0007669"/>
    <property type="project" value="InterPro"/>
</dbReference>
<dbReference type="RefSeq" id="WP_074555428.1">
    <property type="nucleotide sequence ID" value="NZ_FNAY01000017.1"/>
</dbReference>
<dbReference type="SUPFAM" id="SSF53041">
    <property type="entry name" value="Resolvase-like"/>
    <property type="match status" value="1"/>
</dbReference>
<protein>
    <submittedName>
        <fullName evidence="4">Site-specific DNA recombinase</fullName>
    </submittedName>
</protein>
<sequence>MTQRVALYARVSTDKSQTVETQLRQLHEVATRLGWIVVAVHTDEGISGAHGRDKRPGLDALMKQVMRKEIDMVAAWSVDRLRRSLQHLVGVLSDLQARNVGLYLHVQGLDTTTPSGRAMYQMLGVFAEFEREMIRERVLAGIDRARARGKRLGRPSIPDAQAQAVRNALAQGLGIRATARATGVAITTVARIKHDTEQNTDAEPEHDLPFRDLLTCTPRSASVIEPIPHRAPSRRRCLAVPGSCATPPQHPAQRSMRLQRIITVPPTATIV</sequence>
<dbReference type="Pfam" id="PF00239">
    <property type="entry name" value="Resolvase"/>
    <property type="match status" value="1"/>
</dbReference>
<keyword evidence="1" id="KW-0238">DNA-binding</keyword>
<organism evidence="4 5">
    <name type="scientific">Rhodobacter capsulatus</name>
    <name type="common">Rhodopseudomonas capsulata</name>
    <dbReference type="NCBI Taxonomy" id="1061"/>
    <lineage>
        <taxon>Bacteria</taxon>
        <taxon>Pseudomonadati</taxon>
        <taxon>Pseudomonadota</taxon>
        <taxon>Alphaproteobacteria</taxon>
        <taxon>Rhodobacterales</taxon>
        <taxon>Rhodobacter group</taxon>
        <taxon>Rhodobacter</taxon>
    </lineage>
</organism>
<dbReference type="InterPro" id="IPR036162">
    <property type="entry name" value="Resolvase-like_N_sf"/>
</dbReference>
<proteinExistence type="predicted"/>
<name>A0A1G7P3H5_RHOCA</name>
<evidence type="ECO:0000313" key="5">
    <source>
        <dbReference type="Proteomes" id="UP000183812"/>
    </source>
</evidence>
<feature type="domain" description="Resolvase/invertase-type recombinase catalytic" evidence="3">
    <location>
        <begin position="4"/>
        <end position="149"/>
    </location>
</feature>
<keyword evidence="2" id="KW-0233">DNA recombination</keyword>
<dbReference type="SMART" id="SM00857">
    <property type="entry name" value="Resolvase"/>
    <property type="match status" value="1"/>
</dbReference>
<dbReference type="CDD" id="cd03768">
    <property type="entry name" value="SR_ResInv"/>
    <property type="match status" value="1"/>
</dbReference>
<dbReference type="PANTHER" id="PTHR30461:SF2">
    <property type="entry name" value="SERINE RECOMBINASE PINE-RELATED"/>
    <property type="match status" value="1"/>
</dbReference>
<evidence type="ECO:0000313" key="4">
    <source>
        <dbReference type="EMBL" id="SDF80803.1"/>
    </source>
</evidence>
<dbReference type="InterPro" id="IPR006119">
    <property type="entry name" value="Resolv_N"/>
</dbReference>
<dbReference type="Proteomes" id="UP000183812">
    <property type="component" value="Unassembled WGS sequence"/>
</dbReference>
<accession>A0A1G7P3H5</accession>
<dbReference type="PROSITE" id="PS51736">
    <property type="entry name" value="RECOMBINASES_3"/>
    <property type="match status" value="1"/>
</dbReference>
<evidence type="ECO:0000259" key="3">
    <source>
        <dbReference type="PROSITE" id="PS51736"/>
    </source>
</evidence>
<dbReference type="InterPro" id="IPR050639">
    <property type="entry name" value="SSR_resolvase"/>
</dbReference>
<reference evidence="4 5" key="1">
    <citation type="submission" date="2016-10" db="EMBL/GenBank/DDBJ databases">
        <authorList>
            <person name="de Groot N.N."/>
        </authorList>
    </citation>
    <scope>NUCLEOTIDE SEQUENCE [LARGE SCALE GENOMIC DNA]</scope>
    <source>
        <strain evidence="5">DSM 938 / 37b4</strain>
    </source>
</reference>
<gene>
    <name evidence="4" type="ORF">SAMN04244550_02894</name>
</gene>
<dbReference type="Gene3D" id="3.40.50.1390">
    <property type="entry name" value="Resolvase, N-terminal catalytic domain"/>
    <property type="match status" value="1"/>
</dbReference>
<dbReference type="EMBL" id="FNAY01000017">
    <property type="protein sequence ID" value="SDF80803.1"/>
    <property type="molecule type" value="Genomic_DNA"/>
</dbReference>
<dbReference type="GO" id="GO:0003677">
    <property type="term" value="F:DNA binding"/>
    <property type="evidence" value="ECO:0007669"/>
    <property type="project" value="UniProtKB-KW"/>
</dbReference>